<keyword evidence="2" id="KW-0808">Transferase</keyword>
<evidence type="ECO:0000256" key="7">
    <source>
        <dbReference type="ARBA" id="ARBA00047899"/>
    </source>
</evidence>
<dbReference type="PANTHER" id="PTHR11042">
    <property type="entry name" value="EUKARYOTIC TRANSLATION INITIATION FACTOR 2-ALPHA KINASE EIF2-ALPHA KINASE -RELATED"/>
    <property type="match status" value="1"/>
</dbReference>
<dbReference type="Gene3D" id="3.30.200.20">
    <property type="entry name" value="Phosphorylase Kinase, domain 1"/>
    <property type="match status" value="1"/>
</dbReference>
<keyword evidence="4" id="KW-0418">Kinase</keyword>
<feature type="region of interest" description="Disordered" evidence="10">
    <location>
        <begin position="711"/>
        <end position="826"/>
    </location>
</feature>
<evidence type="ECO:0000256" key="10">
    <source>
        <dbReference type="SAM" id="MobiDB-lite"/>
    </source>
</evidence>
<dbReference type="InterPro" id="IPR018783">
    <property type="entry name" value="TF_ENY2"/>
</dbReference>
<keyword evidence="9" id="KW-0811">Translocation</keyword>
<evidence type="ECO:0000256" key="5">
    <source>
        <dbReference type="ARBA" id="ARBA00022840"/>
    </source>
</evidence>
<dbReference type="PROSITE" id="PS50011">
    <property type="entry name" value="PROTEIN_KINASE_DOM"/>
    <property type="match status" value="1"/>
</dbReference>
<feature type="compositionally biased region" description="Polar residues" evidence="10">
    <location>
        <begin position="711"/>
        <end position="728"/>
    </location>
</feature>
<dbReference type="CDD" id="cd14046">
    <property type="entry name" value="STKc_EIF2AK4_GCN2_rpt2"/>
    <property type="match status" value="1"/>
</dbReference>
<dbReference type="GO" id="GO:0005524">
    <property type="term" value="F:ATP binding"/>
    <property type="evidence" value="ECO:0007669"/>
    <property type="project" value="UniProtKB-UniRule"/>
</dbReference>
<comment type="catalytic activity">
    <reaction evidence="7">
        <text>L-threonyl-[protein] + ATP = O-phospho-L-threonyl-[protein] + ADP + H(+)</text>
        <dbReference type="Rhea" id="RHEA:46608"/>
        <dbReference type="Rhea" id="RHEA-COMP:11060"/>
        <dbReference type="Rhea" id="RHEA-COMP:11605"/>
        <dbReference type="ChEBI" id="CHEBI:15378"/>
        <dbReference type="ChEBI" id="CHEBI:30013"/>
        <dbReference type="ChEBI" id="CHEBI:30616"/>
        <dbReference type="ChEBI" id="CHEBI:61977"/>
        <dbReference type="ChEBI" id="CHEBI:456216"/>
        <dbReference type="EC" id="2.7.11.1"/>
    </reaction>
</comment>
<dbReference type="EnsemblMetazoa" id="AALB003782-RA">
    <property type="protein sequence ID" value="AALB003782-PA"/>
    <property type="gene ID" value="AALB003782"/>
</dbReference>
<dbReference type="PANTHER" id="PTHR11042:SF136">
    <property type="entry name" value="EIF-2-ALPHA KINASE GCN2"/>
    <property type="match status" value="1"/>
</dbReference>
<evidence type="ECO:0000256" key="6">
    <source>
        <dbReference type="ARBA" id="ARBA00037982"/>
    </source>
</evidence>
<dbReference type="GO" id="GO:0015031">
    <property type="term" value="P:protein transport"/>
    <property type="evidence" value="ECO:0007669"/>
    <property type="project" value="UniProtKB-KW"/>
</dbReference>
<comment type="function">
    <text evidence="9">Involved in mRNA export coupled transcription activation by association with both the TREX-2 and the SAGA complexes. The transcription regulatory histone acetylation (HAT) complex SAGA is a multiprotein complex that activates transcription by remodeling chromatin and mediating histone acetylation and deubiquitination. Within the SAGA complex, participates to a subcomplex that specifically deubiquitinates histones. The SAGA complex is recruited to specific gene promoters by activators, where it is required for transcription. The TREX-2 complex functions in docking export-competent ribonucleoprotein particles (mRNPs) to the nuclear entrance of the nuclear pore complex (nuclear basket). TREX-2 participates in mRNA export and accurate chromatin positioning in the nucleus by tethering genes to the nuclear periphery.</text>
</comment>
<accession>A0A182FB99</accession>
<reference evidence="11 12" key="1">
    <citation type="journal article" date="2017" name="G3 (Bethesda)">
        <title>The Physical Genome Mapping of Anopheles albimanus Corrected Scaffold Misassemblies and Identified Interarm Rearrangements in Genus Anopheles.</title>
        <authorList>
            <person name="Artemov G.N."/>
            <person name="Peery A.N."/>
            <person name="Jiang X."/>
            <person name="Tu Z."/>
            <person name="Stegniy V.N."/>
            <person name="Sharakhova M.V."/>
            <person name="Sharakhov I.V."/>
        </authorList>
    </citation>
    <scope>NUCLEOTIDE SEQUENCE [LARGE SCALE GENOMIC DNA]</scope>
    <source>
        <strain evidence="11 12">ALBI9_A</strain>
    </source>
</reference>
<dbReference type="InterPro" id="IPR011009">
    <property type="entry name" value="Kinase-like_dom_sf"/>
</dbReference>
<dbReference type="PROSITE" id="PS00107">
    <property type="entry name" value="PROTEIN_KINASE_ATP"/>
    <property type="match status" value="1"/>
</dbReference>
<dbReference type="VEuPathDB" id="VectorBase:AALB20_033767"/>
<dbReference type="STRING" id="7167.A0A182FB99"/>
<dbReference type="SUPFAM" id="SSF56112">
    <property type="entry name" value="Protein kinase-like (PK-like)"/>
    <property type="match status" value="2"/>
</dbReference>
<dbReference type="GO" id="GO:0005829">
    <property type="term" value="C:cytosol"/>
    <property type="evidence" value="ECO:0007669"/>
    <property type="project" value="TreeGrafter"/>
</dbReference>
<dbReference type="GO" id="GO:0006325">
    <property type="term" value="P:chromatin organization"/>
    <property type="evidence" value="ECO:0007669"/>
    <property type="project" value="UniProtKB-KW"/>
</dbReference>
<dbReference type="GO" id="GO:0000124">
    <property type="term" value="C:SAGA complex"/>
    <property type="evidence" value="ECO:0007669"/>
    <property type="project" value="UniProtKB-UniRule"/>
</dbReference>
<dbReference type="GO" id="GO:0004694">
    <property type="term" value="F:eukaryotic translation initiation factor 2alpha kinase activity"/>
    <property type="evidence" value="ECO:0007669"/>
    <property type="project" value="TreeGrafter"/>
</dbReference>
<keyword evidence="12" id="KW-1185">Reference proteome</keyword>
<dbReference type="GO" id="GO:0006406">
    <property type="term" value="P:mRNA export from nucleus"/>
    <property type="evidence" value="ECO:0007669"/>
    <property type="project" value="UniProtKB-UniRule"/>
</dbReference>
<comment type="similarity">
    <text evidence="9">Belongs to the ENY2 family.</text>
</comment>
<dbReference type="SMART" id="SM00220">
    <property type="entry name" value="S_TKc"/>
    <property type="match status" value="1"/>
</dbReference>
<dbReference type="GO" id="GO:0003713">
    <property type="term" value="F:transcription coactivator activity"/>
    <property type="evidence" value="ECO:0007669"/>
    <property type="project" value="UniProtKB-UniRule"/>
</dbReference>
<dbReference type="InterPro" id="IPR008271">
    <property type="entry name" value="Ser/Thr_kinase_AS"/>
</dbReference>
<feature type="compositionally biased region" description="Basic and acidic residues" evidence="10">
    <location>
        <begin position="752"/>
        <end position="761"/>
    </location>
</feature>
<keyword evidence="9" id="KW-0805">Transcription regulation</keyword>
<dbReference type="InterPro" id="IPR017441">
    <property type="entry name" value="Protein_kinase_ATP_BS"/>
</dbReference>
<keyword evidence="9" id="KW-0813">Transport</keyword>
<evidence type="ECO:0000256" key="1">
    <source>
        <dbReference type="ARBA" id="ARBA00022527"/>
    </source>
</evidence>
<gene>
    <name evidence="9" type="primary">e(y)2</name>
</gene>
<keyword evidence="9" id="KW-0653">Protein transport</keyword>
<evidence type="ECO:0000256" key="9">
    <source>
        <dbReference type="HAMAP-Rule" id="MF_03046"/>
    </source>
</evidence>
<evidence type="ECO:0000313" key="11">
    <source>
        <dbReference type="EnsemblMetazoa" id="AALB003782-PA"/>
    </source>
</evidence>
<keyword evidence="9" id="KW-0804">Transcription</keyword>
<dbReference type="PROSITE" id="PS50908">
    <property type="entry name" value="RWD"/>
    <property type="match status" value="1"/>
</dbReference>
<feature type="region of interest" description="Disordered" evidence="10">
    <location>
        <begin position="277"/>
        <end position="306"/>
    </location>
</feature>
<feature type="compositionally biased region" description="Acidic residues" evidence="10">
    <location>
        <begin position="773"/>
        <end position="791"/>
    </location>
</feature>
<dbReference type="InterPro" id="IPR045864">
    <property type="entry name" value="aa-tRNA-synth_II/BPL/LPL"/>
</dbReference>
<dbReference type="Gene3D" id="1.10.510.10">
    <property type="entry name" value="Transferase(Phosphotransferase) domain 1"/>
    <property type="match status" value="2"/>
</dbReference>
<dbReference type="Gene3D" id="3.30.930.10">
    <property type="entry name" value="Bira Bifunctional Protein, Domain 2"/>
    <property type="match status" value="1"/>
</dbReference>
<keyword evidence="9" id="KW-0156">Chromatin regulator</keyword>
<keyword evidence="9" id="KW-0010">Activator</keyword>
<keyword evidence="5" id="KW-0067">ATP-binding</keyword>
<sequence length="1764" mass="195580">MYSKSVDQMTILHGDRTKLKDLLRKRLIECGWFEEVQLLCRQSITESELGNLDTVVQHVTPKARALVPDIVKRELLYKIRAILVERSQMAVDLRRYGGYDSSGAKGMAQRETLRERQENELEVIKSIFHDEVEDLRPQEGKWKPLELKLSLTPQKGSAKEAYVKADLHISCTSKYPKNPPKVELKNAVGLPNSLVRELTQQLQQQAEELKGDEMIFQLASTVQTFLHQHNVPPKGSFYDEMLANRQQQALARETVLEAEQIQKRQAVREELQRLKKELQRTRRESRHSGNETSPMHRLHTSSSTENSDGVFCLEHRRSELLYLRDGRKVLRGACLGHSQRGCITFPGVDQQTGELVYLTEWTVCYDGDAESKTIHGRPVDTVVADIERLVDGITSLKHKNVIAYEGVLCRVGKEALTLIVAQEFILGISLFGISGTLGWSVEGASTVAKGILEALIYLHNNGVSHDNLSDSTVFMDNAGTVRVADFRLIPYIQELCDAQAQPCRTADLPALGSLLEALLVPHSEMKDFIERCKSERTISATDLLDHPFLRPNLLFLQHDHLNGGGAGAGGGVAPGGTALPTNAGAATFAAGNDQDQPQLLAQPQGGGTLAPYIPPLMSTCSVTGLEKSRIQTEFEILSYLGKGAYGDVLKARNKLDNREYAIKRIRLPARSKQFYKKMTREVELLSRLNHENVVRYYNSWVEAISACDTTQNKAQTGGQWSSCDGWSISSRGRRGRRSTNATPTTKGSGTVVKKELADKNTDWLVDFLPNDSSSDDDEEEDEDEDEDEEDSGSSKDASSSDTDGDRKQPNTNTLDEEDSSGGIEFVGSNGEVASYNTFSEGGGIVMNASAVTPSPEILYMYIQMEFCEKSTLRTAIDGGLYQDVDRVWRLFREIVEGLSHIHQQGMIHRDLKPVNIFLDSRDQVKIGDFGLATTSILALQNQGALHSATNGHHLAGTPGGKLSETMGNCSLTGKVGTALYVAPELTGNASRSTYNQKVDLYSLGIILFEMSCTPLSTGMERVKTLMELRSDEVRLPGGMVSDARYARQVQVIRWLLNHDPNKRPSAEELLSSELVPRTRLEAEEIQDVVRHILSNPQSRHYKHLIARCFAQESDTICELSYHFDMVPMVPSLSRFDYVKARLIALFRKHGAIEVVTPLLTPFTKHQARSNTVRLMTHSGSIVTLPEDLRIPFLRHVALNGIRYIRRYSIGRVYREKKVFNFHPKQVHECAFDIVTPTTGHLITDAELLAIASDVLRELNLLQNRNVFFRINHTGLLRALLLHCCVPEDKYRELFELVYEFLDDKISKFQLYSLINAHIGGGTSSKAVNVSYLCEALQLEVPVGQLAGTLLKAIIRGKTEHATLAKVAVRELELVITLAQNMGVQCAMNVCPGLPVNYEGAKRGGIVWQLLAELKPKRKNPLTTIAVGGRYDSKLDEFQKSGLNNGLPVPKVDLHGAGFSFLFDKLVNAIAPSSGYEPIEVMICVTGSRPQLKEVATILRPLWSNGIKTGVIESSSTAGGGAVDDLGKEAGAKIVVLIGDGGELRVRSWDHDRFQERHVTRPDLIAYILKTFRSEGPASDGYASQTALQHSTGSVSGSGSSSGVSATLFSAFTNQPNSLSSGQSQPINGAPPLDLVFLTSEKVNTSKKRRYEHQVEHKLSPVLCKFHRKEKVTLIMVDLPNLPLRGLVGLIDPLECGTQGDDDSAPESAAIDRAELQTLCERYPKYKRQLMELYSEIVDMFVQSKGRTPIVGVYSVIDTFCRLIL</sequence>
<dbReference type="Proteomes" id="UP000069272">
    <property type="component" value="Chromosome 3R"/>
</dbReference>
<proteinExistence type="inferred from homology"/>
<dbReference type="FunFam" id="3.30.200.20:FF:000722">
    <property type="entry name" value="eIF-2-alpha kinase GCN2"/>
    <property type="match status" value="1"/>
</dbReference>
<feature type="compositionally biased region" description="Basic and acidic residues" evidence="10">
    <location>
        <begin position="277"/>
        <end position="289"/>
    </location>
</feature>
<name>A0A182FB99_ANOAL</name>
<keyword evidence="9" id="KW-0509">mRNA transport</keyword>
<keyword evidence="1" id="KW-0723">Serine/threonine-protein kinase</keyword>
<comment type="subcellular location">
    <subcellularLocation>
        <location evidence="9">Nucleus</location>
        <location evidence="9">Nucleoplasm</location>
    </subcellularLocation>
</comment>
<dbReference type="SMART" id="SM00591">
    <property type="entry name" value="RWD"/>
    <property type="match status" value="1"/>
</dbReference>
<feature type="compositionally biased region" description="Polar residues" evidence="10">
    <location>
        <begin position="739"/>
        <end position="748"/>
    </location>
</feature>
<dbReference type="SUPFAM" id="SSF54495">
    <property type="entry name" value="UBC-like"/>
    <property type="match status" value="1"/>
</dbReference>
<dbReference type="GO" id="GO:0005654">
    <property type="term" value="C:nucleoplasm"/>
    <property type="evidence" value="ECO:0007669"/>
    <property type="project" value="UniProtKB-SubCell"/>
</dbReference>
<dbReference type="HAMAP" id="MF_03046">
    <property type="entry name" value="ENY2_Sus1"/>
    <property type="match status" value="1"/>
</dbReference>
<dbReference type="GO" id="GO:0071819">
    <property type="term" value="C:DUBm complex"/>
    <property type="evidence" value="ECO:0007669"/>
    <property type="project" value="UniProtKB-UniRule"/>
</dbReference>
<keyword evidence="9" id="KW-0539">Nucleus</keyword>
<dbReference type="Pfam" id="PF10163">
    <property type="entry name" value="EnY2"/>
    <property type="match status" value="1"/>
</dbReference>
<dbReference type="SUPFAM" id="SSF55681">
    <property type="entry name" value="Class II aaRS and biotin synthetases"/>
    <property type="match status" value="1"/>
</dbReference>
<evidence type="ECO:0000256" key="2">
    <source>
        <dbReference type="ARBA" id="ARBA00022679"/>
    </source>
</evidence>
<comment type="catalytic activity">
    <reaction evidence="8">
        <text>L-seryl-[protein] + ATP = O-phospho-L-seryl-[protein] + ADP + H(+)</text>
        <dbReference type="Rhea" id="RHEA:17989"/>
        <dbReference type="Rhea" id="RHEA-COMP:9863"/>
        <dbReference type="Rhea" id="RHEA-COMP:11604"/>
        <dbReference type="ChEBI" id="CHEBI:15378"/>
        <dbReference type="ChEBI" id="CHEBI:29999"/>
        <dbReference type="ChEBI" id="CHEBI:30616"/>
        <dbReference type="ChEBI" id="CHEBI:83421"/>
        <dbReference type="ChEBI" id="CHEBI:456216"/>
        <dbReference type="EC" id="2.7.11.1"/>
    </reaction>
</comment>
<reference evidence="11" key="2">
    <citation type="submission" date="2022-08" db="UniProtKB">
        <authorList>
            <consortium name="EnsemblMetazoa"/>
        </authorList>
    </citation>
    <scope>IDENTIFICATION</scope>
    <source>
        <strain evidence="11">STECLA/ALBI9_A</strain>
    </source>
</reference>
<evidence type="ECO:0000256" key="4">
    <source>
        <dbReference type="ARBA" id="ARBA00022777"/>
    </source>
</evidence>
<protein>
    <recommendedName>
        <fullName evidence="9">Enhancer of yellow 2 transcription factor</fullName>
    </recommendedName>
</protein>
<evidence type="ECO:0000256" key="8">
    <source>
        <dbReference type="ARBA" id="ARBA00048679"/>
    </source>
</evidence>
<dbReference type="InterPro" id="IPR038212">
    <property type="entry name" value="TF_EnY2_sf"/>
</dbReference>
<evidence type="ECO:0000313" key="12">
    <source>
        <dbReference type="Proteomes" id="UP000069272"/>
    </source>
</evidence>
<dbReference type="InterPro" id="IPR000719">
    <property type="entry name" value="Prot_kinase_dom"/>
</dbReference>
<dbReference type="GO" id="GO:1990625">
    <property type="term" value="P:negative regulation of cytoplasmic translational initiation in response to stress"/>
    <property type="evidence" value="ECO:0007669"/>
    <property type="project" value="TreeGrafter"/>
</dbReference>
<dbReference type="GO" id="GO:0005643">
    <property type="term" value="C:nuclear pore"/>
    <property type="evidence" value="ECO:0007669"/>
    <property type="project" value="UniProtKB-UniRule"/>
</dbReference>
<dbReference type="InterPro" id="IPR016135">
    <property type="entry name" value="UBQ-conjugating_enzyme/RWD"/>
</dbReference>
<dbReference type="Gene3D" id="3.10.110.10">
    <property type="entry name" value="Ubiquitin Conjugating Enzyme"/>
    <property type="match status" value="1"/>
</dbReference>
<dbReference type="VEuPathDB" id="VectorBase:AALB20_035039"/>
<organism evidence="11 12">
    <name type="scientific">Anopheles albimanus</name>
    <name type="common">New world malaria mosquito</name>
    <dbReference type="NCBI Taxonomy" id="7167"/>
    <lineage>
        <taxon>Eukaryota</taxon>
        <taxon>Metazoa</taxon>
        <taxon>Ecdysozoa</taxon>
        <taxon>Arthropoda</taxon>
        <taxon>Hexapoda</taxon>
        <taxon>Insecta</taxon>
        <taxon>Pterygota</taxon>
        <taxon>Neoptera</taxon>
        <taxon>Endopterygota</taxon>
        <taxon>Diptera</taxon>
        <taxon>Nematocera</taxon>
        <taxon>Culicoidea</taxon>
        <taxon>Culicidae</taxon>
        <taxon>Anophelinae</taxon>
        <taxon>Anopheles</taxon>
    </lineage>
</organism>
<dbReference type="Pfam" id="PF00069">
    <property type="entry name" value="Pkinase"/>
    <property type="match status" value="2"/>
</dbReference>
<dbReference type="Pfam" id="PF05773">
    <property type="entry name" value="RWD"/>
    <property type="match status" value="1"/>
</dbReference>
<dbReference type="Gene3D" id="1.10.246.140">
    <property type="match status" value="1"/>
</dbReference>
<dbReference type="PROSITE" id="PS00108">
    <property type="entry name" value="PROTEIN_KINASE_ST"/>
    <property type="match status" value="1"/>
</dbReference>
<dbReference type="InterPro" id="IPR050339">
    <property type="entry name" value="CC_SR_Kinase"/>
</dbReference>
<dbReference type="GO" id="GO:0070390">
    <property type="term" value="C:transcription export complex 2"/>
    <property type="evidence" value="ECO:0007669"/>
    <property type="project" value="UniProtKB-UniRule"/>
</dbReference>
<dbReference type="CDD" id="cd23823">
    <property type="entry name" value="RWD_GCN2"/>
    <property type="match status" value="1"/>
</dbReference>
<keyword evidence="3" id="KW-0547">Nucleotide-binding</keyword>
<dbReference type="VEuPathDB" id="VectorBase:AALB017448"/>
<comment type="similarity">
    <text evidence="6">Belongs to the protein kinase superfamily. Ser/Thr protein kinase family. GCN2 subfamily.</text>
</comment>
<dbReference type="GO" id="GO:0006368">
    <property type="term" value="P:transcription elongation by RNA polymerase II"/>
    <property type="evidence" value="ECO:0007669"/>
    <property type="project" value="UniProtKB-UniRule"/>
</dbReference>
<dbReference type="VEuPathDB" id="VectorBase:AALB017449"/>
<comment type="subunit">
    <text evidence="9">Component of the nuclear pore complex (NPC)-associated TREX-2 complex (transcription and export complex 2). Component of the SAGA transcription coactivator-HAT complex. Within the SAGA complex, participates to a subcomplex of SAGA called the DUB module (deubiquitination module).</text>
</comment>
<evidence type="ECO:0000256" key="3">
    <source>
        <dbReference type="ARBA" id="ARBA00022741"/>
    </source>
</evidence>
<dbReference type="InterPro" id="IPR006575">
    <property type="entry name" value="RWD_dom"/>
</dbReference>
<dbReference type="FunFam" id="3.10.110.10:FF:000050">
    <property type="entry name" value="eIF-2-alpha kinase GCN2"/>
    <property type="match status" value="1"/>
</dbReference>